<feature type="transmembrane region" description="Helical" evidence="1">
    <location>
        <begin position="80"/>
        <end position="104"/>
    </location>
</feature>
<feature type="transmembrane region" description="Helical" evidence="1">
    <location>
        <begin position="29"/>
        <end position="50"/>
    </location>
</feature>
<evidence type="ECO:0000313" key="3">
    <source>
        <dbReference type="EMBL" id="MBG6083884.1"/>
    </source>
</evidence>
<reference evidence="3" key="1">
    <citation type="submission" date="2020-11" db="EMBL/GenBank/DDBJ databases">
        <title>Sequencing the genomes of 1000 actinobacteria strains.</title>
        <authorList>
            <person name="Klenk H.-P."/>
        </authorList>
    </citation>
    <scope>NUCLEOTIDE SEQUENCE</scope>
    <source>
        <strain evidence="3">DSM 26152</strain>
    </source>
</reference>
<dbReference type="EMBL" id="JADOTZ010000001">
    <property type="protein sequence ID" value="MBG6083884.1"/>
    <property type="molecule type" value="Genomic_DNA"/>
</dbReference>
<feature type="transmembrane region" description="Helical" evidence="1">
    <location>
        <begin position="261"/>
        <end position="281"/>
    </location>
</feature>
<dbReference type="Proteomes" id="UP000625033">
    <property type="component" value="Unassembled WGS sequence"/>
</dbReference>
<dbReference type="InterPro" id="IPR003675">
    <property type="entry name" value="Rce1/LyrA-like_dom"/>
</dbReference>
<feature type="transmembrane region" description="Helical" evidence="1">
    <location>
        <begin position="232"/>
        <end position="249"/>
    </location>
</feature>
<feature type="transmembrane region" description="Helical" evidence="1">
    <location>
        <begin position="170"/>
        <end position="197"/>
    </location>
</feature>
<sequence length="289" mass="30931">MSSSRVPEPAVGAPGALQPTAGRPARWRLWLELGLVLGLSLGQSAVYAVVSLADKLTRGPLAEQTTSMNTSRAERPVFDLLYQLLDIAFALVPAVLALYFLYLLTGRTPFAVLGFGVRRPGRGLLPSVGYDAATGTALFLAIGVGTLGVYAAGRALGMTTAIAPANLGDYWWTIPVLLLSAVRHGVLEEVLVVGFLFHYLRQLGVHQGPWRAWAIILISAVLRGSYHLYQGFGPFLGNVAMGVVFGWFYQRSMDRGQPRVMPLVVAHVLLDAVGFIGFALWGSAIGIGA</sequence>
<evidence type="ECO:0000313" key="4">
    <source>
        <dbReference type="Proteomes" id="UP000625033"/>
    </source>
</evidence>
<keyword evidence="4" id="KW-1185">Reference proteome</keyword>
<dbReference type="AlphaFoldDB" id="A0A931GKV9"/>
<gene>
    <name evidence="3" type="ORF">IW252_000651</name>
</gene>
<dbReference type="Pfam" id="PF02517">
    <property type="entry name" value="Rce1-like"/>
    <property type="match status" value="1"/>
</dbReference>
<evidence type="ECO:0000259" key="2">
    <source>
        <dbReference type="Pfam" id="PF02517"/>
    </source>
</evidence>
<keyword evidence="1" id="KW-0472">Membrane</keyword>
<dbReference type="GO" id="GO:0004175">
    <property type="term" value="F:endopeptidase activity"/>
    <property type="evidence" value="ECO:0007669"/>
    <property type="project" value="UniProtKB-ARBA"/>
</dbReference>
<evidence type="ECO:0000256" key="1">
    <source>
        <dbReference type="SAM" id="Phobius"/>
    </source>
</evidence>
<feature type="domain" description="CAAX prenyl protease 2/Lysostaphin resistance protein A-like" evidence="2">
    <location>
        <begin position="171"/>
        <end position="272"/>
    </location>
</feature>
<comment type="caution">
    <text evidence="3">The sequence shown here is derived from an EMBL/GenBank/DDBJ whole genome shotgun (WGS) entry which is preliminary data.</text>
</comment>
<accession>A0A931GKV9</accession>
<keyword evidence="1" id="KW-1133">Transmembrane helix</keyword>
<dbReference type="RefSeq" id="WP_196835269.1">
    <property type="nucleotide sequence ID" value="NZ_JADOTZ010000001.1"/>
</dbReference>
<keyword evidence="1" id="KW-0812">Transmembrane</keyword>
<protein>
    <recommendedName>
        <fullName evidence="2">CAAX prenyl protease 2/Lysostaphin resistance protein A-like domain-containing protein</fullName>
    </recommendedName>
</protein>
<feature type="transmembrane region" description="Helical" evidence="1">
    <location>
        <begin position="124"/>
        <end position="150"/>
    </location>
</feature>
<dbReference type="GO" id="GO:0080120">
    <property type="term" value="P:CAAX-box protein maturation"/>
    <property type="evidence" value="ECO:0007669"/>
    <property type="project" value="UniProtKB-ARBA"/>
</dbReference>
<organism evidence="3 4">
    <name type="scientific">Zhihengliuella flava</name>
    <dbReference type="NCBI Taxonomy" id="1285193"/>
    <lineage>
        <taxon>Bacteria</taxon>
        <taxon>Bacillati</taxon>
        <taxon>Actinomycetota</taxon>
        <taxon>Actinomycetes</taxon>
        <taxon>Micrococcales</taxon>
        <taxon>Micrococcaceae</taxon>
        <taxon>Zhihengliuella</taxon>
    </lineage>
</organism>
<proteinExistence type="predicted"/>
<name>A0A931GKV9_9MICC</name>